<dbReference type="EMBL" id="BKCJ011020841">
    <property type="protein sequence ID" value="GFC68590.1"/>
    <property type="molecule type" value="Genomic_DNA"/>
</dbReference>
<accession>A0A699QFB5</accession>
<sequence length="168" mass="19503">MLINLKTISKAWSKDAKYKTYVDKSEINNKLLDFNKNLDHGGYNDETINERSTLIKDIHDLESLEALEIAQKAKVHWSIEGDENTKHFHDILNNKISQLAIRGIFVDREWITDPYKVKSNFLVHFLNRFAKPNPSRIKIDFCFPNCLSSAQAGEMKHIVSYNETKHVV</sequence>
<dbReference type="GO" id="GO:0003964">
    <property type="term" value="F:RNA-directed DNA polymerase activity"/>
    <property type="evidence" value="ECO:0007669"/>
    <property type="project" value="UniProtKB-KW"/>
</dbReference>
<dbReference type="AlphaFoldDB" id="A0A699QFB5"/>
<organism evidence="1">
    <name type="scientific">Tanacetum cinerariifolium</name>
    <name type="common">Dalmatian daisy</name>
    <name type="synonym">Chrysanthemum cinerariifolium</name>
    <dbReference type="NCBI Taxonomy" id="118510"/>
    <lineage>
        <taxon>Eukaryota</taxon>
        <taxon>Viridiplantae</taxon>
        <taxon>Streptophyta</taxon>
        <taxon>Embryophyta</taxon>
        <taxon>Tracheophyta</taxon>
        <taxon>Spermatophyta</taxon>
        <taxon>Magnoliopsida</taxon>
        <taxon>eudicotyledons</taxon>
        <taxon>Gunneridae</taxon>
        <taxon>Pentapetalae</taxon>
        <taxon>asterids</taxon>
        <taxon>campanulids</taxon>
        <taxon>Asterales</taxon>
        <taxon>Asteraceae</taxon>
        <taxon>Asteroideae</taxon>
        <taxon>Anthemideae</taxon>
        <taxon>Anthemidinae</taxon>
        <taxon>Tanacetum</taxon>
    </lineage>
</organism>
<gene>
    <name evidence="1" type="ORF">Tci_840560</name>
</gene>
<evidence type="ECO:0000313" key="1">
    <source>
        <dbReference type="EMBL" id="GFC68590.1"/>
    </source>
</evidence>
<protein>
    <submittedName>
        <fullName evidence="1">RNA-directed DNA polymerase, eukaryota</fullName>
    </submittedName>
</protein>
<keyword evidence="1" id="KW-0808">Transferase</keyword>
<proteinExistence type="predicted"/>
<keyword evidence="1" id="KW-0548">Nucleotidyltransferase</keyword>
<reference evidence="1" key="1">
    <citation type="journal article" date="2019" name="Sci. Rep.">
        <title>Draft genome of Tanacetum cinerariifolium, the natural source of mosquito coil.</title>
        <authorList>
            <person name="Yamashiro T."/>
            <person name="Shiraishi A."/>
            <person name="Satake H."/>
            <person name="Nakayama K."/>
        </authorList>
    </citation>
    <scope>NUCLEOTIDE SEQUENCE</scope>
</reference>
<comment type="caution">
    <text evidence="1">The sequence shown here is derived from an EMBL/GenBank/DDBJ whole genome shotgun (WGS) entry which is preliminary data.</text>
</comment>
<name>A0A699QFB5_TANCI</name>
<keyword evidence="1" id="KW-0695">RNA-directed DNA polymerase</keyword>